<proteinExistence type="predicted"/>
<dbReference type="EMBL" id="MOEC01000018">
    <property type="protein sequence ID" value="OIS92217.1"/>
    <property type="molecule type" value="Genomic_DNA"/>
</dbReference>
<name>A0A1J6HI94_9HYPH</name>
<accession>A0A1J6HI94</accession>
<comment type="caution">
    <text evidence="1">The sequence shown here is derived from an EMBL/GenBank/DDBJ whole genome shotgun (WGS) entry which is preliminary data.</text>
</comment>
<organism evidence="1 2">
    <name type="scientific">Brucella cytisi</name>
    <dbReference type="NCBI Taxonomy" id="407152"/>
    <lineage>
        <taxon>Bacteria</taxon>
        <taxon>Pseudomonadati</taxon>
        <taxon>Pseudomonadota</taxon>
        <taxon>Alphaproteobacteria</taxon>
        <taxon>Hyphomicrobiales</taxon>
        <taxon>Brucellaceae</taxon>
        <taxon>Brucella/Ochrobactrum group</taxon>
        <taxon>Brucella</taxon>
    </lineage>
</organism>
<protein>
    <submittedName>
        <fullName evidence="1">Uncharacterized protein</fullName>
    </submittedName>
</protein>
<dbReference type="RefSeq" id="WP_071632777.1">
    <property type="nucleotide sequence ID" value="NZ_MOEC01000018.1"/>
</dbReference>
<gene>
    <name evidence="1" type="ORF">BLA27_17080</name>
</gene>
<dbReference type="AlphaFoldDB" id="A0A1J6HI94"/>
<reference evidence="1 2" key="1">
    <citation type="submission" date="2016-10" db="EMBL/GenBank/DDBJ databases">
        <title>The Draft Genome Sequence of the Potato Rhizosphere Bacteria Ochrobactrum sp. IPA7.2.</title>
        <authorList>
            <person name="Gogoleva N.E."/>
            <person name="Khlopko Y.A."/>
            <person name="Burygin G.L."/>
            <person name="Plotnikov A.O."/>
        </authorList>
    </citation>
    <scope>NUCLEOTIDE SEQUENCE [LARGE SCALE GENOMIC DNA]</scope>
    <source>
        <strain evidence="1 2">IPA7.2</strain>
    </source>
</reference>
<keyword evidence="2" id="KW-1185">Reference proteome</keyword>
<evidence type="ECO:0000313" key="2">
    <source>
        <dbReference type="Proteomes" id="UP000182985"/>
    </source>
</evidence>
<dbReference type="OrthoDB" id="8453262at2"/>
<sequence length="68" mass="7794">MTGIMKINVSKRFDHNCKVYAFDVKIDGEVYREVSKNSAFKLIMQVEDVARELDMVVDVHGQQYLVAA</sequence>
<evidence type="ECO:0000313" key="1">
    <source>
        <dbReference type="EMBL" id="OIS92217.1"/>
    </source>
</evidence>
<dbReference type="Proteomes" id="UP000182985">
    <property type="component" value="Unassembled WGS sequence"/>
</dbReference>